<accession>A0A2I3C4V7</accession>
<dbReference type="AlphaFoldDB" id="A0A2I3C4V7"/>
<sequence length="64" mass="7646">MSEKYINPFDEPENQFFVLINHNNQYSLWPEFKGIPPGWKSTFGPSLKQDCIDYIEANWHDIRV</sequence>
<name>A0A2I3C4V7_VIBAX</name>
<dbReference type="Proteomes" id="UP000016714">
    <property type="component" value="Chromosome 1"/>
</dbReference>
<feature type="domain" description="MbtH-like" evidence="1">
    <location>
        <begin position="7"/>
        <end position="57"/>
    </location>
</feature>
<dbReference type="PANTHER" id="PTHR38444">
    <property type="entry name" value="ENTEROBACTIN BIOSYNTHESIS PROTEIN YBDZ"/>
    <property type="match status" value="1"/>
</dbReference>
<dbReference type="RefSeq" id="WP_017634326.1">
    <property type="nucleotide sequence ID" value="NC_022349.1"/>
</dbReference>
<dbReference type="SUPFAM" id="SSF160582">
    <property type="entry name" value="MbtH-like"/>
    <property type="match status" value="1"/>
</dbReference>
<reference evidence="2 3" key="1">
    <citation type="journal article" date="2015" name="Genome Announc.">
        <title>Complete genome sequence of Vibrio alginolyticus ATCC 17749.</title>
        <authorList>
            <person name="Liu X.F."/>
            <person name="Cao Y."/>
            <person name="Zhang H.L."/>
            <person name="Chen Y.J."/>
            <person name="Hu C.J."/>
        </authorList>
    </citation>
    <scope>NUCLEOTIDE SEQUENCE [LARGE SCALE GENOMIC DNA]</scope>
    <source>
        <strain evidence="3">ATCC 17749 / DSM 2171 / NBRC 15630 / NCIMB 1903 / NCTC 12160 / XII-53</strain>
    </source>
</reference>
<evidence type="ECO:0000313" key="3">
    <source>
        <dbReference type="Proteomes" id="UP000016714"/>
    </source>
</evidence>
<dbReference type="Pfam" id="PF03621">
    <property type="entry name" value="MbtH"/>
    <property type="match status" value="1"/>
</dbReference>
<organism evidence="2 3">
    <name type="scientific">Vibrio alginolyticus (strain ATCC 17749 / DSM 2171 / NBRC 15630 / NCIMB 1903 / NCTC 12160 / XII-53)</name>
    <dbReference type="NCBI Taxonomy" id="1219076"/>
    <lineage>
        <taxon>Bacteria</taxon>
        <taxon>Pseudomonadati</taxon>
        <taxon>Pseudomonadota</taxon>
        <taxon>Gammaproteobacteria</taxon>
        <taxon>Vibrionales</taxon>
        <taxon>Vibrionaceae</taxon>
        <taxon>Vibrio</taxon>
    </lineage>
</organism>
<dbReference type="HOGENOM" id="CLU_181321_1_0_6"/>
<dbReference type="SMART" id="SM00923">
    <property type="entry name" value="MbtH"/>
    <property type="match status" value="1"/>
</dbReference>
<dbReference type="EMBL" id="CP006718">
    <property type="protein sequence ID" value="AGV16668.1"/>
    <property type="molecule type" value="Genomic_DNA"/>
</dbReference>
<proteinExistence type="predicted"/>
<dbReference type="InterPro" id="IPR038020">
    <property type="entry name" value="MbtH-like_sf"/>
</dbReference>
<dbReference type="Gene3D" id="3.90.820.10">
    <property type="entry name" value="Structural Genomics, Unknown Function 30-nov-00 1gh9 Mol_id"/>
    <property type="match status" value="1"/>
</dbReference>
<evidence type="ECO:0000313" key="2">
    <source>
        <dbReference type="EMBL" id="AGV16668.1"/>
    </source>
</evidence>
<dbReference type="InterPro" id="IPR037407">
    <property type="entry name" value="MLP_fam"/>
</dbReference>
<gene>
    <name evidence="2" type="ORF">N646_0835</name>
</gene>
<dbReference type="GO" id="GO:0005829">
    <property type="term" value="C:cytosol"/>
    <property type="evidence" value="ECO:0007669"/>
    <property type="project" value="TreeGrafter"/>
</dbReference>
<dbReference type="InterPro" id="IPR005153">
    <property type="entry name" value="MbtH-like_dom"/>
</dbReference>
<protein>
    <submittedName>
        <fullName evidence="2">Antibiotic/siderophore biosynthesis protein</fullName>
    </submittedName>
</protein>
<dbReference type="PANTHER" id="PTHR38444:SF1">
    <property type="entry name" value="ENTEROBACTIN BIOSYNTHESIS PROTEIN YBDZ"/>
    <property type="match status" value="1"/>
</dbReference>
<dbReference type="KEGG" id="vag:N646_0835"/>
<evidence type="ECO:0000259" key="1">
    <source>
        <dbReference type="SMART" id="SM00923"/>
    </source>
</evidence>
<dbReference type="GO" id="GO:0019290">
    <property type="term" value="P:siderophore biosynthetic process"/>
    <property type="evidence" value="ECO:0007669"/>
    <property type="project" value="TreeGrafter"/>
</dbReference>